<name>A0A136IT42_9PEZI</name>
<dbReference type="AlphaFoldDB" id="A0A136IT42"/>
<sequence>MSTSATTTQVVEAVTTQRFMPLDFNVYNGSSSSGSFKNREKDLCFLGPHRKDRLFVITNRHNSLRIRPAPCVILHDGLQPQNPALGTVTNTHVEGDKKHHFWDRYSISVMSYGEDFSGLFVTETLKAVRKGVGMDARTVLRFAMDVDSAFAPDSDSMLLHTDGSRVLERQKFEWREKFTDVTGEGLEPRSEGWRLVALSEPREVLATCTPNSRSRNKALRFEFCGEGRVAGLYGASWELMAIMSGLTICHRLGEIAGSVG</sequence>
<gene>
    <name evidence="1" type="ORF">Micbo1qcDRAFT_207796</name>
</gene>
<proteinExistence type="predicted"/>
<evidence type="ECO:0000313" key="2">
    <source>
        <dbReference type="Proteomes" id="UP000070501"/>
    </source>
</evidence>
<dbReference type="Proteomes" id="UP000070501">
    <property type="component" value="Unassembled WGS sequence"/>
</dbReference>
<reference evidence="2" key="1">
    <citation type="submission" date="2016-02" db="EMBL/GenBank/DDBJ databases">
        <title>Draft genome sequence of Microdochium bolleyi, a fungal endophyte of beachgrass.</title>
        <authorList>
            <consortium name="DOE Joint Genome Institute"/>
            <person name="David A.S."/>
            <person name="May G."/>
            <person name="Haridas S."/>
            <person name="Lim J."/>
            <person name="Wang M."/>
            <person name="Labutti K."/>
            <person name="Lipzen A."/>
            <person name="Barry K."/>
            <person name="Grigoriev I.V."/>
        </authorList>
    </citation>
    <scope>NUCLEOTIDE SEQUENCE [LARGE SCALE GENOMIC DNA]</scope>
    <source>
        <strain evidence="2">J235TASD1</strain>
    </source>
</reference>
<dbReference type="EMBL" id="KQ964260">
    <property type="protein sequence ID" value="KXJ88047.1"/>
    <property type="molecule type" value="Genomic_DNA"/>
</dbReference>
<organism evidence="1 2">
    <name type="scientific">Microdochium bolleyi</name>
    <dbReference type="NCBI Taxonomy" id="196109"/>
    <lineage>
        <taxon>Eukaryota</taxon>
        <taxon>Fungi</taxon>
        <taxon>Dikarya</taxon>
        <taxon>Ascomycota</taxon>
        <taxon>Pezizomycotina</taxon>
        <taxon>Sordariomycetes</taxon>
        <taxon>Xylariomycetidae</taxon>
        <taxon>Xylariales</taxon>
        <taxon>Microdochiaceae</taxon>
        <taxon>Microdochium</taxon>
    </lineage>
</organism>
<accession>A0A136IT42</accession>
<dbReference type="OrthoDB" id="5073671at2759"/>
<evidence type="ECO:0000313" key="1">
    <source>
        <dbReference type="EMBL" id="KXJ88047.1"/>
    </source>
</evidence>
<protein>
    <submittedName>
        <fullName evidence="1">Uncharacterized protein</fullName>
    </submittedName>
</protein>
<dbReference type="InParanoid" id="A0A136IT42"/>
<keyword evidence="2" id="KW-1185">Reference proteome</keyword>